<dbReference type="Proteomes" id="UP001365542">
    <property type="component" value="Unassembled WGS sequence"/>
</dbReference>
<feature type="compositionally biased region" description="Low complexity" evidence="1">
    <location>
        <begin position="689"/>
        <end position="706"/>
    </location>
</feature>
<feature type="compositionally biased region" description="Polar residues" evidence="1">
    <location>
        <begin position="540"/>
        <end position="555"/>
    </location>
</feature>
<dbReference type="PANTHER" id="PTHR21634:SF9">
    <property type="entry name" value="RE13835P"/>
    <property type="match status" value="1"/>
</dbReference>
<feature type="region of interest" description="Disordered" evidence="1">
    <location>
        <begin position="1"/>
        <end position="23"/>
    </location>
</feature>
<accession>A0AAV9X2U6</accession>
<dbReference type="GO" id="GO:0051087">
    <property type="term" value="F:protein-folding chaperone binding"/>
    <property type="evidence" value="ECO:0007669"/>
    <property type="project" value="TreeGrafter"/>
</dbReference>
<feature type="domain" description="Folliculin-interacting protein N-terminal" evidence="2">
    <location>
        <begin position="123"/>
        <end position="159"/>
    </location>
</feature>
<dbReference type="GO" id="GO:0005737">
    <property type="term" value="C:cytoplasm"/>
    <property type="evidence" value="ECO:0007669"/>
    <property type="project" value="TreeGrafter"/>
</dbReference>
<dbReference type="Pfam" id="PF14636">
    <property type="entry name" value="FNIP_N"/>
    <property type="match status" value="1"/>
</dbReference>
<sequence length="1099" mass="119839">MLGRLLSTAMSSPSPKPPVNDDAEDAHTRALLYQGNNTVSTCSCSDNDGQGCVRDVRVIIAQDSVNGEPKLTVYDSVPIAQPQGFMPRKADAPAHQTNAMPRNRRRSGARLSVSGIQFTPNTVVEDERKILQECMFGSSIMAYKGPSTKVHVLPSGPQTTPSATISTSAPNTMRRNSLKVSPIGNISASSQDLTAGSLPKSGQDDIKSVLITRTFNVVLPSPSNNANTQQHHNHHQHHHVSFKVPSRDDIPVTPGSSVGSTHGFPFPNMNSKTGTPPSALKAVKPPKTINYAIGLIISIPNSSAHQTNSAHVSTHTRQSNRLQGEIESIDPLATIRRSNQIPLPDEPAENLVDNRMDLVTKNWDIITRTLNELQVVATQRITATLNAKAVILSPAAYGPQRKTSLDTASLMNDPVIREEVERQRWRITTGLQIPRVITGQGRWIEWRDEARWAGSTFGGRDRNFFFLTLLTAFLGHHPDWLDVLAPPVYRRRHVQKQRTLGKEDAYLPSRTVVVCDNKFVSRRLVYLLAAFLPERSSPTTHWTGDYTSSNRSTVSDDGLGRSPPSKGPEFKREIRRVPSKLSMVEGVDESDNSNLTSTWDVPRISHADAADKDRASSRVGTSLPTHFGTAQLPIPFSGPRKAPSTTTTDSMVPHPANLSSSFKREHSEPRPGSSGSSVSVSLMQTLRRSGSGNTSGNTNESSGGTNVSGWGSFLSSIWSSPRSRGSASVASSLASTVADDTNAESGKLRRTGTGLSDHVYDDENHGYPGIYDGHEDLARPLAFSPPTHWHQDGIRTPGFEESTLRYSVDDDGVIDVDIPMGLPSIQPTFDMGGLGAIGSSPLPSSPTSTTAAESSMENSLISLSALTLLPPFPQATGESDTTGNVAAELERFHPDFILQAVKSYKDLEKDVRRGMQAEPTPAFVLTPANENGREDQKWIDICSTLIADTNTMKIKRITLRRKKRPTPVFSQHLTAAQLVAHSFMRDENEEEEFIEEDVMDMEELLVSAVEKVISESPPKNSVPSRAASVKSPKPRPQNPRRRTDVSDSKVVENDTRKAVLGSLEDVVRKVADDRKALVENVLTEGVARWLNELEDAGAV</sequence>
<feature type="region of interest" description="Disordered" evidence="1">
    <location>
        <begin position="540"/>
        <end position="679"/>
    </location>
</feature>
<feature type="region of interest" description="Disordered" evidence="1">
    <location>
        <begin position="1015"/>
        <end position="1053"/>
    </location>
</feature>
<evidence type="ECO:0000313" key="3">
    <source>
        <dbReference type="EMBL" id="KAK6533373.1"/>
    </source>
</evidence>
<reference evidence="3 4" key="1">
    <citation type="submission" date="2019-10" db="EMBL/GenBank/DDBJ databases">
        <authorList>
            <person name="Palmer J.M."/>
        </authorList>
    </citation>
    <scope>NUCLEOTIDE SEQUENCE [LARGE SCALE GENOMIC DNA]</scope>
    <source>
        <strain evidence="3 4">TWF694</strain>
    </source>
</reference>
<keyword evidence="4" id="KW-1185">Reference proteome</keyword>
<evidence type="ECO:0000256" key="1">
    <source>
        <dbReference type="SAM" id="MobiDB-lite"/>
    </source>
</evidence>
<feature type="region of interest" description="Disordered" evidence="1">
    <location>
        <begin position="86"/>
        <end position="107"/>
    </location>
</feature>
<organism evidence="3 4">
    <name type="scientific">Orbilia ellipsospora</name>
    <dbReference type="NCBI Taxonomy" id="2528407"/>
    <lineage>
        <taxon>Eukaryota</taxon>
        <taxon>Fungi</taxon>
        <taxon>Dikarya</taxon>
        <taxon>Ascomycota</taxon>
        <taxon>Pezizomycotina</taxon>
        <taxon>Orbiliomycetes</taxon>
        <taxon>Orbiliales</taxon>
        <taxon>Orbiliaceae</taxon>
        <taxon>Orbilia</taxon>
    </lineage>
</organism>
<dbReference type="InterPro" id="IPR028084">
    <property type="entry name" value="FNIP_N_dom"/>
</dbReference>
<comment type="caution">
    <text evidence="3">The sequence shown here is derived from an EMBL/GenBank/DDBJ whole genome shotgun (WGS) entry which is preliminary data.</text>
</comment>
<evidence type="ECO:0000259" key="2">
    <source>
        <dbReference type="Pfam" id="PF14636"/>
    </source>
</evidence>
<name>A0AAV9X2U6_9PEZI</name>
<evidence type="ECO:0000313" key="4">
    <source>
        <dbReference type="Proteomes" id="UP001365542"/>
    </source>
</evidence>
<feature type="region of interest" description="Disordered" evidence="1">
    <location>
        <begin position="687"/>
        <end position="706"/>
    </location>
</feature>
<dbReference type="PANTHER" id="PTHR21634">
    <property type="entry name" value="RE13835P"/>
    <property type="match status" value="1"/>
</dbReference>
<protein>
    <recommendedName>
        <fullName evidence="2">Folliculin-interacting protein N-terminal domain-containing protein</fullName>
    </recommendedName>
</protein>
<dbReference type="EMBL" id="JAVHJO010000011">
    <property type="protein sequence ID" value="KAK6533373.1"/>
    <property type="molecule type" value="Genomic_DNA"/>
</dbReference>
<dbReference type="AlphaFoldDB" id="A0AAV9X2U6"/>
<feature type="region of interest" description="Disordered" evidence="1">
    <location>
        <begin position="735"/>
        <end position="760"/>
    </location>
</feature>
<gene>
    <name evidence="3" type="ORF">TWF694_002323</name>
</gene>
<dbReference type="GO" id="GO:0042030">
    <property type="term" value="F:ATPase inhibitor activity"/>
    <property type="evidence" value="ECO:0007669"/>
    <property type="project" value="TreeGrafter"/>
</dbReference>
<feature type="compositionally biased region" description="Basic and acidic residues" evidence="1">
    <location>
        <begin position="1041"/>
        <end position="1053"/>
    </location>
</feature>
<feature type="compositionally biased region" description="Basic and acidic residues" evidence="1">
    <location>
        <begin position="603"/>
        <end position="616"/>
    </location>
</feature>
<proteinExistence type="predicted"/>